<sequence>MPTGLLYGTTTPSKRCGCLMVCLFPVMLQFRGAYMVFVIPSEVDSNGAFISHDILGSSRKRRSLPHRHNLTVHYKLSAFGKELLLDLKPSNVIANGFTIQTLGRDGVTTLQEPRFENCFYQGLIRNHSISSAAISTCTGLLELVLVGRANLFSTPFISGSLYTIKQQWPILHNNERLQCDLAEVAYE</sequence>
<dbReference type="EMBL" id="JAATIS010000147">
    <property type="protein sequence ID" value="KAG2470038.1"/>
    <property type="molecule type" value="Genomic_DNA"/>
</dbReference>
<organism evidence="3 4">
    <name type="scientific">Polypterus senegalus</name>
    <name type="common">Senegal bichir</name>
    <dbReference type="NCBI Taxonomy" id="55291"/>
    <lineage>
        <taxon>Eukaryota</taxon>
        <taxon>Metazoa</taxon>
        <taxon>Chordata</taxon>
        <taxon>Craniata</taxon>
        <taxon>Vertebrata</taxon>
        <taxon>Euteleostomi</taxon>
        <taxon>Actinopterygii</taxon>
        <taxon>Polypteriformes</taxon>
        <taxon>Polypteridae</taxon>
        <taxon>Polypterus</taxon>
    </lineage>
</organism>
<keyword evidence="4" id="KW-1185">Reference proteome</keyword>
<evidence type="ECO:0000313" key="3">
    <source>
        <dbReference type="EMBL" id="KAG2470038.1"/>
    </source>
</evidence>
<dbReference type="Proteomes" id="UP000886611">
    <property type="component" value="Unassembled WGS sequence"/>
</dbReference>
<feature type="domain" description="Peptidase M12B propeptide" evidence="2">
    <location>
        <begin position="37"/>
        <end position="125"/>
    </location>
</feature>
<evidence type="ECO:0000313" key="4">
    <source>
        <dbReference type="Proteomes" id="UP000886611"/>
    </source>
</evidence>
<feature type="non-terminal residue" evidence="3">
    <location>
        <position position="187"/>
    </location>
</feature>
<comment type="caution">
    <text evidence="3">The sequence shown here is derived from an EMBL/GenBank/DDBJ whole genome shotgun (WGS) entry which is preliminary data.</text>
</comment>
<gene>
    <name evidence="3" type="primary">Adamts18</name>
    <name evidence="3" type="ORF">GTO96_0022609</name>
</gene>
<reference evidence="3 4" key="1">
    <citation type="journal article" date="2021" name="Cell">
        <title>Tracing the genetic footprints of vertebrate landing in non-teleost ray-finned fishes.</title>
        <authorList>
            <person name="Bi X."/>
            <person name="Wang K."/>
            <person name="Yang L."/>
            <person name="Pan H."/>
            <person name="Jiang H."/>
            <person name="Wei Q."/>
            <person name="Fang M."/>
            <person name="Yu H."/>
            <person name="Zhu C."/>
            <person name="Cai Y."/>
            <person name="He Y."/>
            <person name="Gan X."/>
            <person name="Zeng H."/>
            <person name="Yu D."/>
            <person name="Zhu Y."/>
            <person name="Jiang H."/>
            <person name="Qiu Q."/>
            <person name="Yang H."/>
            <person name="Zhang Y.E."/>
            <person name="Wang W."/>
            <person name="Zhu M."/>
            <person name="He S."/>
            <person name="Zhang G."/>
        </authorList>
    </citation>
    <scope>NUCLEOTIDE SEQUENCE [LARGE SCALE GENOMIC DNA]</scope>
    <source>
        <strain evidence="3">Bchr_013</strain>
    </source>
</reference>
<evidence type="ECO:0000259" key="2">
    <source>
        <dbReference type="Pfam" id="PF01562"/>
    </source>
</evidence>
<evidence type="ECO:0000256" key="1">
    <source>
        <dbReference type="ARBA" id="ARBA00023157"/>
    </source>
</evidence>
<keyword evidence="1" id="KW-1015">Disulfide bond</keyword>
<protein>
    <submittedName>
        <fullName evidence="3">ATS18 metalloproteinase</fullName>
    </submittedName>
</protein>
<proteinExistence type="predicted"/>
<dbReference type="InterPro" id="IPR002870">
    <property type="entry name" value="Peptidase_M12B_N"/>
</dbReference>
<accession>A0A8X8BTP1</accession>
<name>A0A8X8BTP1_POLSE</name>
<dbReference type="AlphaFoldDB" id="A0A8X8BTP1"/>
<dbReference type="Pfam" id="PF01562">
    <property type="entry name" value="Pep_M12B_propep"/>
    <property type="match status" value="1"/>
</dbReference>
<feature type="non-terminal residue" evidence="3">
    <location>
        <position position="1"/>
    </location>
</feature>